<accession>Q9ZGB4</accession>
<dbReference type="GO" id="GO:0017000">
    <property type="term" value="P:antibiotic biosynthetic process"/>
    <property type="evidence" value="ECO:0007669"/>
    <property type="project" value="UniProtKB-ARBA"/>
</dbReference>
<feature type="domain" description="Erythromycin biosynthesis protein CIII-like N-terminal" evidence="6">
    <location>
        <begin position="23"/>
        <end position="215"/>
    </location>
</feature>
<evidence type="ECO:0000256" key="4">
    <source>
        <dbReference type="SAM" id="MobiDB-lite"/>
    </source>
</evidence>
<comment type="similarity">
    <text evidence="1">Belongs to the glycosyltransferase 28 family.</text>
</comment>
<feature type="compositionally biased region" description="Acidic residues" evidence="4">
    <location>
        <begin position="391"/>
        <end position="401"/>
    </location>
</feature>
<feature type="domain" description="Erythromycin biosynthesis protein CIII-like C-terminal" evidence="5">
    <location>
        <begin position="260"/>
        <end position="392"/>
    </location>
</feature>
<dbReference type="EMBL" id="AF080235">
    <property type="protein sequence ID" value="AAD13559.1"/>
    <property type="molecule type" value="Genomic_DNA"/>
</dbReference>
<dbReference type="GO" id="GO:0008194">
    <property type="term" value="F:UDP-glycosyltransferase activity"/>
    <property type="evidence" value="ECO:0007669"/>
    <property type="project" value="InterPro"/>
</dbReference>
<dbReference type="CAZy" id="GT1">
    <property type="family name" value="Glycosyltransferase Family 1"/>
</dbReference>
<gene>
    <name evidence="7" type="primary">lanGT3</name>
</gene>
<evidence type="ECO:0000256" key="1">
    <source>
        <dbReference type="ARBA" id="ARBA00006962"/>
    </source>
</evidence>
<dbReference type="InterPro" id="IPR050426">
    <property type="entry name" value="Glycosyltransferase_28"/>
</dbReference>
<dbReference type="GO" id="GO:0016758">
    <property type="term" value="F:hexosyltransferase activity"/>
    <property type="evidence" value="ECO:0007669"/>
    <property type="project" value="UniProtKB-ARBA"/>
</dbReference>
<evidence type="ECO:0000259" key="5">
    <source>
        <dbReference type="Pfam" id="PF06722"/>
    </source>
</evidence>
<reference evidence="7" key="1">
    <citation type="journal article" date="1999" name="FEMS Microbiol. Lett.">
        <title>Cloning and characterization of a gene cluster from Streptomyces cyanogenus S136 probably involved in landomycin biosynthesis.</title>
        <authorList>
            <person name="Westrich L."/>
            <person name="Domann S."/>
            <person name="Faust B."/>
            <person name="Bedford D."/>
            <person name="Hopwood D.A."/>
            <person name="Bechthold A."/>
        </authorList>
    </citation>
    <scope>NUCLEOTIDE SEQUENCE</scope>
    <source>
        <strain evidence="7">S136</strain>
    </source>
</reference>
<feature type="region of interest" description="Disordered" evidence="4">
    <location>
        <begin position="382"/>
        <end position="401"/>
    </location>
</feature>
<evidence type="ECO:0000256" key="2">
    <source>
        <dbReference type="ARBA" id="ARBA00022676"/>
    </source>
</evidence>
<dbReference type="InterPro" id="IPR010610">
    <property type="entry name" value="EryCIII-like_C"/>
</dbReference>
<evidence type="ECO:0000259" key="6">
    <source>
        <dbReference type="Pfam" id="PF21036"/>
    </source>
</evidence>
<evidence type="ECO:0000313" key="7">
    <source>
        <dbReference type="EMBL" id="AAD13559.1"/>
    </source>
</evidence>
<dbReference type="Pfam" id="PF06722">
    <property type="entry name" value="EryCIII-like_C"/>
    <property type="match status" value="1"/>
</dbReference>
<dbReference type="InterPro" id="IPR002213">
    <property type="entry name" value="UDP_glucos_trans"/>
</dbReference>
<evidence type="ECO:0000256" key="3">
    <source>
        <dbReference type="ARBA" id="ARBA00022679"/>
    </source>
</evidence>
<dbReference type="Gene3D" id="3.40.50.2000">
    <property type="entry name" value="Glycogen Phosphorylase B"/>
    <property type="match status" value="2"/>
</dbReference>
<keyword evidence="3 7" id="KW-0808">Transferase</keyword>
<name>Q9ZGB4_STRCY</name>
<dbReference type="AlphaFoldDB" id="Q9ZGB4"/>
<proteinExistence type="inferred from homology"/>
<keyword evidence="2" id="KW-0328">Glycosyltransferase</keyword>
<sequence length="401" mass="42568">MRVLFVVSPSQAISPTLQRRLAWALRDAGHEVLVAGQPDILATARAAGLHTATVGEPFRMDEMLLGRLPAGQRLLQSWGRFPDLAQAADFARSWADHNRTVLPGYLDLARAYGPDLLVSDVLEYSALIVGGVLGVPVVQHRWGVDHMSEPTRVQARETHADLCAALGLPGLPDPETVLDPCPPTLQLPDVTPGTPIRHAHSHGNGNLPDWLRAEWAAAAADPAADRPRRVIVSLGRSTLALNGVPLFRSILRAFVDLPGVEAVVTVDREHRAELGEPPAGVRLADPVPLHMLFRTADAVVHHGGAGTTMSAGYAGLPQLVLPQFADTFASAGQLVRAGAGIALETAAEQDDPARISAALDELLAEPRYTKAAASLGREMADMPAPSRVVEGLDDGWSDTAG</sequence>
<dbReference type="Pfam" id="PF21036">
    <property type="entry name" value="EryCIII-like_N"/>
    <property type="match status" value="1"/>
</dbReference>
<dbReference type="CDD" id="cd03784">
    <property type="entry name" value="GT1_Gtf-like"/>
    <property type="match status" value="1"/>
</dbReference>
<organism evidence="7">
    <name type="scientific">Streptomyces cyanogenus</name>
    <dbReference type="NCBI Taxonomy" id="80860"/>
    <lineage>
        <taxon>Bacteria</taxon>
        <taxon>Bacillati</taxon>
        <taxon>Actinomycetota</taxon>
        <taxon>Actinomycetes</taxon>
        <taxon>Kitasatosporales</taxon>
        <taxon>Streptomycetaceae</taxon>
        <taxon>Streptomyces</taxon>
    </lineage>
</organism>
<dbReference type="PANTHER" id="PTHR48050">
    <property type="entry name" value="STEROL 3-BETA-GLUCOSYLTRANSFERASE"/>
    <property type="match status" value="1"/>
</dbReference>
<dbReference type="InterPro" id="IPR048284">
    <property type="entry name" value="EryCIII-like_N"/>
</dbReference>
<protein>
    <submittedName>
        <fullName evidence="7">Glycosyl transferase homolog</fullName>
    </submittedName>
</protein>
<dbReference type="SUPFAM" id="SSF53756">
    <property type="entry name" value="UDP-Glycosyltransferase/glycogen phosphorylase"/>
    <property type="match status" value="1"/>
</dbReference>
<dbReference type="PANTHER" id="PTHR48050:SF13">
    <property type="entry name" value="STEROL 3-BETA-GLUCOSYLTRANSFERASE UGT80A2"/>
    <property type="match status" value="1"/>
</dbReference>
<dbReference type="KEGG" id="ag:AAD13559"/>